<organism evidence="5 6">
    <name type="scientific">Cladophialophora chaetospira</name>
    <dbReference type="NCBI Taxonomy" id="386627"/>
    <lineage>
        <taxon>Eukaryota</taxon>
        <taxon>Fungi</taxon>
        <taxon>Dikarya</taxon>
        <taxon>Ascomycota</taxon>
        <taxon>Pezizomycotina</taxon>
        <taxon>Eurotiomycetes</taxon>
        <taxon>Chaetothyriomycetidae</taxon>
        <taxon>Chaetothyriales</taxon>
        <taxon>Herpotrichiellaceae</taxon>
        <taxon>Cladophialophora</taxon>
    </lineage>
</organism>
<evidence type="ECO:0000313" key="5">
    <source>
        <dbReference type="EMBL" id="KAJ9608223.1"/>
    </source>
</evidence>
<protein>
    <recommendedName>
        <fullName evidence="4">NAD(P)-binding domain-containing protein</fullName>
    </recommendedName>
</protein>
<name>A0AA38X7J2_9EURO</name>
<evidence type="ECO:0000256" key="3">
    <source>
        <dbReference type="ARBA" id="ARBA00023002"/>
    </source>
</evidence>
<dbReference type="GO" id="GO:0016491">
    <property type="term" value="F:oxidoreductase activity"/>
    <property type="evidence" value="ECO:0007669"/>
    <property type="project" value="UniProtKB-KW"/>
</dbReference>
<evidence type="ECO:0000313" key="6">
    <source>
        <dbReference type="Proteomes" id="UP001172673"/>
    </source>
</evidence>
<dbReference type="InterPro" id="IPR036291">
    <property type="entry name" value="NAD(P)-bd_dom_sf"/>
</dbReference>
<evidence type="ECO:0000259" key="4">
    <source>
        <dbReference type="Pfam" id="PF13460"/>
    </source>
</evidence>
<keyword evidence="2" id="KW-0521">NADP</keyword>
<comment type="caution">
    <text evidence="5">The sequence shown here is derived from an EMBL/GenBank/DDBJ whole genome shotgun (WGS) entry which is preliminary data.</text>
</comment>
<reference evidence="5" key="1">
    <citation type="submission" date="2022-10" db="EMBL/GenBank/DDBJ databases">
        <title>Culturing micro-colonial fungi from biological soil crusts in the Mojave desert and describing Neophaeococcomyces mojavensis, and introducing the new genera and species Taxawa tesnikishii.</title>
        <authorList>
            <person name="Kurbessoian T."/>
            <person name="Stajich J.E."/>
        </authorList>
    </citation>
    <scope>NUCLEOTIDE SEQUENCE</scope>
    <source>
        <strain evidence="5">TK_41</strain>
    </source>
</reference>
<feature type="domain" description="NAD(P)-binding" evidence="4">
    <location>
        <begin position="10"/>
        <end position="105"/>
    </location>
</feature>
<keyword evidence="3" id="KW-0560">Oxidoreductase</keyword>
<accession>A0AA38X7J2</accession>
<dbReference type="Pfam" id="PF13460">
    <property type="entry name" value="NAD_binding_10"/>
    <property type="match status" value="1"/>
</dbReference>
<dbReference type="InterPro" id="IPR051609">
    <property type="entry name" value="NmrA/Isoflavone_reductase-like"/>
</dbReference>
<gene>
    <name evidence="5" type="ORF">H2200_007211</name>
</gene>
<evidence type="ECO:0000256" key="1">
    <source>
        <dbReference type="ARBA" id="ARBA00005725"/>
    </source>
</evidence>
<dbReference type="InterPro" id="IPR016040">
    <property type="entry name" value="NAD(P)-bd_dom"/>
</dbReference>
<dbReference type="PANTHER" id="PTHR47706">
    <property type="entry name" value="NMRA-LIKE FAMILY PROTEIN"/>
    <property type="match status" value="1"/>
</dbReference>
<dbReference type="PANTHER" id="PTHR47706:SF9">
    <property type="entry name" value="NMRA-LIKE DOMAIN-CONTAINING PROTEIN-RELATED"/>
    <property type="match status" value="1"/>
</dbReference>
<dbReference type="Proteomes" id="UP001172673">
    <property type="component" value="Unassembled WGS sequence"/>
</dbReference>
<evidence type="ECO:0000256" key="2">
    <source>
        <dbReference type="ARBA" id="ARBA00022857"/>
    </source>
</evidence>
<comment type="similarity">
    <text evidence="1">Belongs to the NmrA-type oxidoreductase family. Isoflavone reductase subfamily.</text>
</comment>
<keyword evidence="6" id="KW-1185">Reference proteome</keyword>
<sequence length="309" mass="34464">MSPAKVAIAGMTGKFARLITMHLLKHPDVQITGFCRTPAKLPAEISSNPRVTIFTASSTDTDTIREAVHGADICICCYLGDETLMIDGQKALIDACIAENVPRYMDSGYTFDYRPLERGVAPQKDFCKDVAEYLEQRADRIKGVQILNGAFMEVVFAPFYGLFDAERPALRYWGSGDEMLELTTYEDAAAFAAEVAIDRDAVGYQSVLGDRKSTKEIAAAIERAYGTSIELKRLGSLDDLYAKLRATMEANPQNMYAWMGMNYNYHGLNGSTYLPEKKDADRYSNLKLTKLEDFLGKYNIGTLKDAYMF</sequence>
<dbReference type="EMBL" id="JAPDRK010000010">
    <property type="protein sequence ID" value="KAJ9608223.1"/>
    <property type="molecule type" value="Genomic_DNA"/>
</dbReference>
<dbReference type="SUPFAM" id="SSF51735">
    <property type="entry name" value="NAD(P)-binding Rossmann-fold domains"/>
    <property type="match status" value="1"/>
</dbReference>
<dbReference type="Gene3D" id="3.40.50.720">
    <property type="entry name" value="NAD(P)-binding Rossmann-like Domain"/>
    <property type="match status" value="1"/>
</dbReference>
<proteinExistence type="inferred from homology"/>
<dbReference type="AlphaFoldDB" id="A0AA38X7J2"/>